<proteinExistence type="predicted"/>
<reference evidence="2 3" key="1">
    <citation type="journal article" date="2016" name="Mol. Biol. Evol.">
        <title>Comparative Genomics of Early-Diverging Mushroom-Forming Fungi Provides Insights into the Origins of Lignocellulose Decay Capabilities.</title>
        <authorList>
            <person name="Nagy L.G."/>
            <person name="Riley R."/>
            <person name="Tritt A."/>
            <person name="Adam C."/>
            <person name="Daum C."/>
            <person name="Floudas D."/>
            <person name="Sun H."/>
            <person name="Yadav J.S."/>
            <person name="Pangilinan J."/>
            <person name="Larsson K.H."/>
            <person name="Matsuura K."/>
            <person name="Barry K."/>
            <person name="Labutti K."/>
            <person name="Kuo R."/>
            <person name="Ohm R.A."/>
            <person name="Bhattacharya S.S."/>
            <person name="Shirouzu T."/>
            <person name="Yoshinaga Y."/>
            <person name="Martin F.M."/>
            <person name="Grigoriev I.V."/>
            <person name="Hibbett D.S."/>
        </authorList>
    </citation>
    <scope>NUCLEOTIDE SEQUENCE [LARGE SCALE GENOMIC DNA]</scope>
    <source>
        <strain evidence="2 3">HHB12733</strain>
    </source>
</reference>
<dbReference type="EMBL" id="KV424120">
    <property type="protein sequence ID" value="KZT51196.1"/>
    <property type="molecule type" value="Genomic_DNA"/>
</dbReference>
<feature type="compositionally biased region" description="Pro residues" evidence="1">
    <location>
        <begin position="228"/>
        <end position="237"/>
    </location>
</feature>
<dbReference type="Proteomes" id="UP000076842">
    <property type="component" value="Unassembled WGS sequence"/>
</dbReference>
<dbReference type="OrthoDB" id="3268127at2759"/>
<feature type="compositionally biased region" description="Basic and acidic residues" evidence="1">
    <location>
        <begin position="103"/>
        <end position="120"/>
    </location>
</feature>
<organism evidence="2 3">
    <name type="scientific">Calocera cornea HHB12733</name>
    <dbReference type="NCBI Taxonomy" id="1353952"/>
    <lineage>
        <taxon>Eukaryota</taxon>
        <taxon>Fungi</taxon>
        <taxon>Dikarya</taxon>
        <taxon>Basidiomycota</taxon>
        <taxon>Agaricomycotina</taxon>
        <taxon>Dacrymycetes</taxon>
        <taxon>Dacrymycetales</taxon>
        <taxon>Dacrymycetaceae</taxon>
        <taxon>Calocera</taxon>
    </lineage>
</organism>
<feature type="compositionally biased region" description="Acidic residues" evidence="1">
    <location>
        <begin position="124"/>
        <end position="138"/>
    </location>
</feature>
<feature type="region of interest" description="Disordered" evidence="1">
    <location>
        <begin position="181"/>
        <end position="202"/>
    </location>
</feature>
<dbReference type="AlphaFoldDB" id="A0A165CQE6"/>
<dbReference type="InParanoid" id="A0A165CQE6"/>
<feature type="region of interest" description="Disordered" evidence="1">
    <location>
        <begin position="1"/>
        <end position="90"/>
    </location>
</feature>
<feature type="compositionally biased region" description="Basic residues" evidence="1">
    <location>
        <begin position="53"/>
        <end position="63"/>
    </location>
</feature>
<name>A0A165CQE6_9BASI</name>
<accession>A0A165CQE6</accession>
<gene>
    <name evidence="2" type="ORF">CALCODRAFT_488102</name>
</gene>
<feature type="compositionally biased region" description="Low complexity" evidence="1">
    <location>
        <begin position="10"/>
        <end position="34"/>
    </location>
</feature>
<feature type="region of interest" description="Disordered" evidence="1">
    <location>
        <begin position="215"/>
        <end position="260"/>
    </location>
</feature>
<protein>
    <submittedName>
        <fullName evidence="2">Uncharacterized protein</fullName>
    </submittedName>
</protein>
<evidence type="ECO:0000256" key="1">
    <source>
        <dbReference type="SAM" id="MobiDB-lite"/>
    </source>
</evidence>
<feature type="compositionally biased region" description="Acidic residues" evidence="1">
    <location>
        <begin position="243"/>
        <end position="253"/>
    </location>
</feature>
<evidence type="ECO:0000313" key="3">
    <source>
        <dbReference type="Proteomes" id="UP000076842"/>
    </source>
</evidence>
<feature type="region of interest" description="Disordered" evidence="1">
    <location>
        <begin position="103"/>
        <end position="138"/>
    </location>
</feature>
<sequence>MALFAPQTPPLQGSSSSTSTLQRALASSPLTSSPLAPPRSSPLDRLSVFKTSLHGRPRARQPLRRLSDNIDMGNNPPFDPFRKPREDEPAKMLWRERLEQRCRDRAVEKRRKSQDTRRGLDGAGDQDMEDEEGDDLDDELIRRAIVADARRVQRNQEVAYARDVGSSIDPDMEDVDALERELFGDPQEVDTEPSPPLSAFDDDIDPAELFEAYLADIDETDVRDSLPPSSPPKPPSSPSVSVSEDDFDMDSFDMDFHSEP</sequence>
<evidence type="ECO:0000313" key="2">
    <source>
        <dbReference type="EMBL" id="KZT51196.1"/>
    </source>
</evidence>
<feature type="compositionally biased region" description="Basic and acidic residues" evidence="1">
    <location>
        <begin position="80"/>
        <end position="90"/>
    </location>
</feature>
<keyword evidence="3" id="KW-1185">Reference proteome</keyword>
<dbReference type="STRING" id="1353952.A0A165CQE6"/>